<sequence length="174" mass="19096">MAYQFTRYDVFLLKQNTIKQSFPAAAFISCKITDFSPARLSGTNTCKFSSPGICTCRKNKMAFGKTFRNSRTGADNVNSAAISSILAKPRSSFSARLVSITDLLLEYLISSDAVLSSALAQNSSQLSCRPESRNFPVDFSSIPAISLKQKENGDKHHFHLCTNTPFISSVLHPT</sequence>
<reference evidence="1" key="2">
    <citation type="submission" date="2025-09" db="UniProtKB">
        <authorList>
            <consortium name="Ensembl"/>
        </authorList>
    </citation>
    <scope>IDENTIFICATION</scope>
</reference>
<accession>A0A8C4YRU0</accession>
<protein>
    <submittedName>
        <fullName evidence="1">Uncharacterized protein</fullName>
    </submittedName>
</protein>
<dbReference type="OrthoDB" id="8934698at2759"/>
<organism evidence="1 2">
    <name type="scientific">Gopherus evgoodei</name>
    <name type="common">Goodes thornscrub tortoise</name>
    <dbReference type="NCBI Taxonomy" id="1825980"/>
    <lineage>
        <taxon>Eukaryota</taxon>
        <taxon>Metazoa</taxon>
        <taxon>Chordata</taxon>
        <taxon>Craniata</taxon>
        <taxon>Vertebrata</taxon>
        <taxon>Euteleostomi</taxon>
        <taxon>Archelosauria</taxon>
        <taxon>Testudinata</taxon>
        <taxon>Testudines</taxon>
        <taxon>Cryptodira</taxon>
        <taxon>Durocryptodira</taxon>
        <taxon>Testudinoidea</taxon>
        <taxon>Testudinidae</taxon>
        <taxon>Gopherus</taxon>
    </lineage>
</organism>
<keyword evidence="2" id="KW-1185">Reference proteome</keyword>
<dbReference type="Proteomes" id="UP000694390">
    <property type="component" value="Unassembled WGS sequence"/>
</dbReference>
<dbReference type="AlphaFoldDB" id="A0A8C4YRU0"/>
<name>A0A8C4YRU0_9SAUR</name>
<reference evidence="1" key="1">
    <citation type="submission" date="2025-08" db="UniProtKB">
        <authorList>
            <consortium name="Ensembl"/>
        </authorList>
    </citation>
    <scope>IDENTIFICATION</scope>
</reference>
<dbReference type="Ensembl" id="ENSGEVT00005031528.1">
    <property type="protein sequence ID" value="ENSGEVP00005030025.1"/>
    <property type="gene ID" value="ENSGEVG00005020964.1"/>
</dbReference>
<dbReference type="PROSITE" id="PS51257">
    <property type="entry name" value="PROKAR_LIPOPROTEIN"/>
    <property type="match status" value="1"/>
</dbReference>
<evidence type="ECO:0000313" key="1">
    <source>
        <dbReference type="Ensembl" id="ENSGEVP00005030025.1"/>
    </source>
</evidence>
<evidence type="ECO:0000313" key="2">
    <source>
        <dbReference type="Proteomes" id="UP000694390"/>
    </source>
</evidence>
<proteinExistence type="predicted"/>
<dbReference type="GeneTree" id="ENSGT01030000234985"/>